<evidence type="ECO:0000313" key="7">
    <source>
        <dbReference type="EMBL" id="MDK3018855.1"/>
    </source>
</evidence>
<feature type="transmembrane region" description="Helical" evidence="6">
    <location>
        <begin position="78"/>
        <end position="99"/>
    </location>
</feature>
<feature type="transmembrane region" description="Helical" evidence="6">
    <location>
        <begin position="243"/>
        <end position="267"/>
    </location>
</feature>
<accession>A0ABT7F2P9</accession>
<gene>
    <name evidence="7" type="ORF">QO033_14315</name>
</gene>
<feature type="transmembrane region" description="Helical" evidence="6">
    <location>
        <begin position="206"/>
        <end position="231"/>
    </location>
</feature>
<feature type="transmembrane region" description="Helical" evidence="6">
    <location>
        <begin position="156"/>
        <end position="176"/>
    </location>
</feature>
<keyword evidence="3 6" id="KW-0812">Transmembrane</keyword>
<dbReference type="PANTHER" id="PTHR30482:SF17">
    <property type="entry name" value="ABC TRANSPORTER ATP-BINDING PROTEIN"/>
    <property type="match status" value="1"/>
</dbReference>
<comment type="caution">
    <text evidence="7">The sequence shown here is derived from an EMBL/GenBank/DDBJ whole genome shotgun (WGS) entry which is preliminary data.</text>
</comment>
<dbReference type="PANTHER" id="PTHR30482">
    <property type="entry name" value="HIGH-AFFINITY BRANCHED-CHAIN AMINO ACID TRANSPORT SYSTEM PERMEASE"/>
    <property type="match status" value="1"/>
</dbReference>
<dbReference type="EMBL" id="JASNJD010000010">
    <property type="protein sequence ID" value="MDK3018855.1"/>
    <property type="molecule type" value="Genomic_DNA"/>
</dbReference>
<evidence type="ECO:0000256" key="3">
    <source>
        <dbReference type="ARBA" id="ARBA00022692"/>
    </source>
</evidence>
<feature type="transmembrane region" description="Helical" evidence="6">
    <location>
        <begin position="279"/>
        <end position="300"/>
    </location>
</feature>
<dbReference type="InterPro" id="IPR043428">
    <property type="entry name" value="LivM-like"/>
</dbReference>
<dbReference type="CDD" id="cd06581">
    <property type="entry name" value="TM_PBP1_LivM_like"/>
    <property type="match status" value="1"/>
</dbReference>
<feature type="transmembrane region" description="Helical" evidence="6">
    <location>
        <begin position="44"/>
        <end position="66"/>
    </location>
</feature>
<keyword evidence="5 6" id="KW-0472">Membrane</keyword>
<dbReference type="Pfam" id="PF02653">
    <property type="entry name" value="BPD_transp_2"/>
    <property type="match status" value="1"/>
</dbReference>
<organism evidence="7 8">
    <name type="scientific">Pseudodonghicola flavimaris</name>
    <dbReference type="NCBI Taxonomy" id="3050036"/>
    <lineage>
        <taxon>Bacteria</taxon>
        <taxon>Pseudomonadati</taxon>
        <taxon>Pseudomonadota</taxon>
        <taxon>Alphaproteobacteria</taxon>
        <taxon>Rhodobacterales</taxon>
        <taxon>Paracoccaceae</taxon>
        <taxon>Pseudodonghicola</taxon>
    </lineage>
</organism>
<keyword evidence="2" id="KW-1003">Cell membrane</keyword>
<dbReference type="InterPro" id="IPR001851">
    <property type="entry name" value="ABC_transp_permease"/>
</dbReference>
<evidence type="ECO:0000256" key="2">
    <source>
        <dbReference type="ARBA" id="ARBA00022475"/>
    </source>
</evidence>
<proteinExistence type="predicted"/>
<keyword evidence="8" id="KW-1185">Reference proteome</keyword>
<sequence length="318" mass="33279">MKRSALVTAAALLILALAPLALPFLQFVLTIAIAKGFAALGVALLLRAGLISLGHAMFYAIGAYAAAFMATTLGITDFALLIIGSTAISAFFGVLFGLFLVRYRAIFFAMLNLAVSMVIYALASKLYGITGGTDGLRVAVPTVFGMTLEKSSFDGLLYYTAIVLVALLGYLVHRYLKSPLGHALSAVHSNEVRLEYLGVSAWSTLLTAYGISAALAGVGGAIAALSIGHVLPEFAFWTESGHLVLTAVLGGIAGIAGPFLGSVFLEIVHTVAVGYAAEAWNMIVGIALLVVIFFLPRGLFGLFERLVGRKSTDGEPTL</sequence>
<reference evidence="7 8" key="1">
    <citation type="submission" date="2023-05" db="EMBL/GenBank/DDBJ databases">
        <title>Pseudodonghicola sp. nov.</title>
        <authorList>
            <person name="Huang J."/>
        </authorList>
    </citation>
    <scope>NUCLEOTIDE SEQUENCE [LARGE SCALE GENOMIC DNA]</scope>
    <source>
        <strain evidence="7 8">IC7</strain>
    </source>
</reference>
<evidence type="ECO:0000256" key="1">
    <source>
        <dbReference type="ARBA" id="ARBA00004651"/>
    </source>
</evidence>
<evidence type="ECO:0000256" key="4">
    <source>
        <dbReference type="ARBA" id="ARBA00022989"/>
    </source>
</evidence>
<evidence type="ECO:0000256" key="6">
    <source>
        <dbReference type="SAM" id="Phobius"/>
    </source>
</evidence>
<protein>
    <submittedName>
        <fullName evidence="7">Branched-chain amino acid ABC transporter permease</fullName>
    </submittedName>
</protein>
<name>A0ABT7F2P9_9RHOB</name>
<evidence type="ECO:0000313" key="8">
    <source>
        <dbReference type="Proteomes" id="UP001243757"/>
    </source>
</evidence>
<dbReference type="Proteomes" id="UP001243757">
    <property type="component" value="Unassembled WGS sequence"/>
</dbReference>
<comment type="subcellular location">
    <subcellularLocation>
        <location evidence="1">Cell membrane</location>
        <topology evidence="1">Multi-pass membrane protein</topology>
    </subcellularLocation>
</comment>
<evidence type="ECO:0000256" key="5">
    <source>
        <dbReference type="ARBA" id="ARBA00023136"/>
    </source>
</evidence>
<keyword evidence="4 6" id="KW-1133">Transmembrane helix</keyword>
<feature type="transmembrane region" description="Helical" evidence="6">
    <location>
        <begin position="105"/>
        <end position="123"/>
    </location>
</feature>
<dbReference type="RefSeq" id="WP_284481661.1">
    <property type="nucleotide sequence ID" value="NZ_JASNJD010000010.1"/>
</dbReference>